<proteinExistence type="predicted"/>
<dbReference type="GO" id="GO:0043122">
    <property type="term" value="P:regulation of canonical NF-kappaB signal transduction"/>
    <property type="evidence" value="ECO:0007669"/>
    <property type="project" value="TreeGrafter"/>
</dbReference>
<feature type="domain" description="TRAF-type" evidence="6">
    <location>
        <begin position="179"/>
        <end position="227"/>
    </location>
</feature>
<name>A0AAV3Z1K2_9GAST</name>
<dbReference type="GO" id="GO:0008270">
    <property type="term" value="F:zinc ion binding"/>
    <property type="evidence" value="ECO:0007669"/>
    <property type="project" value="UniProtKB-KW"/>
</dbReference>
<sequence length="285" mass="32092">MAVHVNPPVFNENGDRQTGGFFPGIFVSSFDHKFICRNCHRILRDPVQSQCGHRFCRSCLEELLVNDAVVLCPACLEEQVEEHDVGQLSVHEVFPDNAVKREMFNTPACCIFPGCTWKGRFKEYETHERSCPFKQVACALCAQPVTDGHIEEHRRSECSERHVTCDHCGCTVIFSRLKAHLETCEKLPLTCEHCGKGNIARDTLKNHLEQHCPKRIVSCPMGCEDKFQQDMFASHLSLLMEPHLAWTVQKLVELEIAVGSTSAGSLPASSLTQVMGEIRKVEKKV</sequence>
<keyword evidence="2 4" id="KW-0863">Zinc-finger</keyword>
<dbReference type="PANTHER" id="PTHR10131">
    <property type="entry name" value="TNF RECEPTOR ASSOCIATED FACTOR"/>
    <property type="match status" value="1"/>
</dbReference>
<dbReference type="AlphaFoldDB" id="A0AAV3Z1K2"/>
<feature type="domain" description="RING-type" evidence="5">
    <location>
        <begin position="36"/>
        <end position="75"/>
    </location>
</feature>
<dbReference type="PROSITE" id="PS50089">
    <property type="entry name" value="ZF_RING_2"/>
    <property type="match status" value="1"/>
</dbReference>
<keyword evidence="8" id="KW-0675">Receptor</keyword>
<dbReference type="PANTHER" id="PTHR10131:SF138">
    <property type="entry name" value="RE66324P"/>
    <property type="match status" value="1"/>
</dbReference>
<dbReference type="SUPFAM" id="SSF57850">
    <property type="entry name" value="RING/U-box"/>
    <property type="match status" value="1"/>
</dbReference>
<evidence type="ECO:0000313" key="8">
    <source>
        <dbReference type="EMBL" id="GFN88482.1"/>
    </source>
</evidence>
<accession>A0AAV3Z1K2</accession>
<dbReference type="PROSITE" id="PS00518">
    <property type="entry name" value="ZF_RING_1"/>
    <property type="match status" value="1"/>
</dbReference>
<gene>
    <name evidence="8" type="ORF">PoB_001498800</name>
</gene>
<dbReference type="InterPro" id="IPR001293">
    <property type="entry name" value="Znf_TRAF"/>
</dbReference>
<feature type="zinc finger region" description="TRAF-type" evidence="4">
    <location>
        <begin position="126"/>
        <end position="171"/>
    </location>
</feature>
<keyword evidence="1 4" id="KW-0479">Metal-binding</keyword>
<dbReference type="PROSITE" id="PS50157">
    <property type="entry name" value="ZINC_FINGER_C2H2_2"/>
    <property type="match status" value="1"/>
</dbReference>
<feature type="zinc finger region" description="TRAF-type" evidence="4">
    <location>
        <begin position="179"/>
        <end position="227"/>
    </location>
</feature>
<dbReference type="InterPro" id="IPR001841">
    <property type="entry name" value="Znf_RING"/>
</dbReference>
<reference evidence="8 9" key="1">
    <citation type="journal article" date="2021" name="Elife">
        <title>Chloroplast acquisition without the gene transfer in kleptoplastic sea slugs, Plakobranchus ocellatus.</title>
        <authorList>
            <person name="Maeda T."/>
            <person name="Takahashi S."/>
            <person name="Yoshida T."/>
            <person name="Shimamura S."/>
            <person name="Takaki Y."/>
            <person name="Nagai Y."/>
            <person name="Toyoda A."/>
            <person name="Suzuki Y."/>
            <person name="Arimoto A."/>
            <person name="Ishii H."/>
            <person name="Satoh N."/>
            <person name="Nishiyama T."/>
            <person name="Hasebe M."/>
            <person name="Maruyama T."/>
            <person name="Minagawa J."/>
            <person name="Obokata J."/>
            <person name="Shigenobu S."/>
        </authorList>
    </citation>
    <scope>NUCLEOTIDE SEQUENCE [LARGE SCALE GENOMIC DNA]</scope>
</reference>
<dbReference type="InterPro" id="IPR013087">
    <property type="entry name" value="Znf_C2H2_type"/>
</dbReference>
<dbReference type="FunFam" id="3.30.40.10:FF:000189">
    <property type="entry name" value="TNF receptor-associated factor"/>
    <property type="match status" value="1"/>
</dbReference>
<evidence type="ECO:0000256" key="2">
    <source>
        <dbReference type="ARBA" id="ARBA00022771"/>
    </source>
</evidence>
<dbReference type="Proteomes" id="UP000735302">
    <property type="component" value="Unassembled WGS sequence"/>
</dbReference>
<evidence type="ECO:0000259" key="5">
    <source>
        <dbReference type="PROSITE" id="PS50089"/>
    </source>
</evidence>
<dbReference type="Pfam" id="PF02176">
    <property type="entry name" value="zf-TRAF"/>
    <property type="match status" value="2"/>
</dbReference>
<dbReference type="SMART" id="SM00184">
    <property type="entry name" value="RING"/>
    <property type="match status" value="1"/>
</dbReference>
<evidence type="ECO:0000256" key="3">
    <source>
        <dbReference type="ARBA" id="ARBA00022833"/>
    </source>
</evidence>
<dbReference type="GO" id="GO:0005164">
    <property type="term" value="F:tumor necrosis factor receptor binding"/>
    <property type="evidence" value="ECO:0007669"/>
    <property type="project" value="TreeGrafter"/>
</dbReference>
<keyword evidence="3 4" id="KW-0862">Zinc</keyword>
<dbReference type="InterPro" id="IPR049440">
    <property type="entry name" value="TRAF3/5_RING"/>
</dbReference>
<dbReference type="InterPro" id="IPR013083">
    <property type="entry name" value="Znf_RING/FYVE/PHD"/>
</dbReference>
<keyword evidence="9" id="KW-1185">Reference proteome</keyword>
<evidence type="ECO:0000259" key="6">
    <source>
        <dbReference type="PROSITE" id="PS50145"/>
    </source>
</evidence>
<dbReference type="Gene3D" id="3.30.40.10">
    <property type="entry name" value="Zinc/RING finger domain, C3HC4 (zinc finger)"/>
    <property type="match status" value="3"/>
</dbReference>
<dbReference type="PROSITE" id="PS50145">
    <property type="entry name" value="ZF_TRAF"/>
    <property type="match status" value="2"/>
</dbReference>
<dbReference type="SUPFAM" id="SSF49599">
    <property type="entry name" value="TRAF domain-like"/>
    <property type="match status" value="2"/>
</dbReference>
<feature type="domain" description="TRAF-type" evidence="6">
    <location>
        <begin position="126"/>
        <end position="171"/>
    </location>
</feature>
<evidence type="ECO:0000313" key="9">
    <source>
        <dbReference type="Proteomes" id="UP000735302"/>
    </source>
</evidence>
<protein>
    <submittedName>
        <fullName evidence="8">Tnf receptor-associated factor 2</fullName>
    </submittedName>
</protein>
<evidence type="ECO:0000256" key="4">
    <source>
        <dbReference type="PROSITE-ProRule" id="PRU00207"/>
    </source>
</evidence>
<dbReference type="GO" id="GO:0009898">
    <property type="term" value="C:cytoplasmic side of plasma membrane"/>
    <property type="evidence" value="ECO:0007669"/>
    <property type="project" value="TreeGrafter"/>
</dbReference>
<organism evidence="8 9">
    <name type="scientific">Plakobranchus ocellatus</name>
    <dbReference type="NCBI Taxonomy" id="259542"/>
    <lineage>
        <taxon>Eukaryota</taxon>
        <taxon>Metazoa</taxon>
        <taxon>Spiralia</taxon>
        <taxon>Lophotrochozoa</taxon>
        <taxon>Mollusca</taxon>
        <taxon>Gastropoda</taxon>
        <taxon>Heterobranchia</taxon>
        <taxon>Euthyneura</taxon>
        <taxon>Panpulmonata</taxon>
        <taxon>Sacoglossa</taxon>
        <taxon>Placobranchoidea</taxon>
        <taxon>Plakobranchidae</taxon>
        <taxon>Plakobranchus</taxon>
    </lineage>
</organism>
<dbReference type="InterPro" id="IPR017907">
    <property type="entry name" value="Znf_RING_CS"/>
</dbReference>
<dbReference type="Pfam" id="PF21363">
    <property type="entry name" value="TRAF3_RING"/>
    <property type="match status" value="1"/>
</dbReference>
<comment type="caution">
    <text evidence="8">The sequence shown here is derived from an EMBL/GenBank/DDBJ whole genome shotgun (WGS) entry which is preliminary data.</text>
</comment>
<evidence type="ECO:0000259" key="7">
    <source>
        <dbReference type="PROSITE" id="PS50157"/>
    </source>
</evidence>
<evidence type="ECO:0000256" key="1">
    <source>
        <dbReference type="ARBA" id="ARBA00022723"/>
    </source>
</evidence>
<dbReference type="EMBL" id="BLXT01001848">
    <property type="protein sequence ID" value="GFN88482.1"/>
    <property type="molecule type" value="Genomic_DNA"/>
</dbReference>
<feature type="domain" description="C2H2-type" evidence="7">
    <location>
        <begin position="189"/>
        <end position="216"/>
    </location>
</feature>